<dbReference type="GO" id="GO:0005737">
    <property type="term" value="C:cytoplasm"/>
    <property type="evidence" value="ECO:0007669"/>
    <property type="project" value="UniProtKB-SubCell"/>
</dbReference>
<protein>
    <submittedName>
        <fullName evidence="6">Glutaredoxin</fullName>
    </submittedName>
</protein>
<keyword evidence="3" id="KW-0963">Cytoplasm</keyword>
<dbReference type="Proteomes" id="UP000325081">
    <property type="component" value="Unassembled WGS sequence"/>
</dbReference>
<dbReference type="NCBIfam" id="TIGR02189">
    <property type="entry name" value="GlrX-like_plant"/>
    <property type="match status" value="1"/>
</dbReference>
<comment type="similarity">
    <text evidence="2">Belongs to the glutaredoxin family. CC-type subfamily.</text>
</comment>
<reference evidence="7" key="1">
    <citation type="journal article" date="2019" name="Curr. Biol.">
        <title>Genome Sequence of Striga asiatica Provides Insight into the Evolution of Plant Parasitism.</title>
        <authorList>
            <person name="Yoshida S."/>
            <person name="Kim S."/>
            <person name="Wafula E.K."/>
            <person name="Tanskanen J."/>
            <person name="Kim Y.M."/>
            <person name="Honaas L."/>
            <person name="Yang Z."/>
            <person name="Spallek T."/>
            <person name="Conn C.E."/>
            <person name="Ichihashi Y."/>
            <person name="Cheong K."/>
            <person name="Cui S."/>
            <person name="Der J.P."/>
            <person name="Gundlach H."/>
            <person name="Jiao Y."/>
            <person name="Hori C."/>
            <person name="Ishida J.K."/>
            <person name="Kasahara H."/>
            <person name="Kiba T."/>
            <person name="Kim M.S."/>
            <person name="Koo N."/>
            <person name="Laohavisit A."/>
            <person name="Lee Y.H."/>
            <person name="Lumba S."/>
            <person name="McCourt P."/>
            <person name="Mortimer J.C."/>
            <person name="Mutuku J.M."/>
            <person name="Nomura T."/>
            <person name="Sasaki-Sekimoto Y."/>
            <person name="Seto Y."/>
            <person name="Wang Y."/>
            <person name="Wakatake T."/>
            <person name="Sakakibara H."/>
            <person name="Demura T."/>
            <person name="Yamaguchi S."/>
            <person name="Yoneyama K."/>
            <person name="Manabe R.I."/>
            <person name="Nelson D.C."/>
            <person name="Schulman A.H."/>
            <person name="Timko M.P."/>
            <person name="dePamphilis C.W."/>
            <person name="Choi D."/>
            <person name="Shirasu K."/>
        </authorList>
    </citation>
    <scope>NUCLEOTIDE SEQUENCE [LARGE SCALE GENOMIC DNA]</scope>
    <source>
        <strain evidence="7">cv. UVA1</strain>
    </source>
</reference>
<dbReference type="Gene3D" id="3.40.30.10">
    <property type="entry name" value="Glutaredoxin"/>
    <property type="match status" value="1"/>
</dbReference>
<evidence type="ECO:0000259" key="5">
    <source>
        <dbReference type="Pfam" id="PF00462"/>
    </source>
</evidence>
<feature type="domain" description="Glutaredoxin" evidence="5">
    <location>
        <begin position="48"/>
        <end position="83"/>
    </location>
</feature>
<evidence type="ECO:0000256" key="1">
    <source>
        <dbReference type="ARBA" id="ARBA00004496"/>
    </source>
</evidence>
<dbReference type="InterPro" id="IPR036249">
    <property type="entry name" value="Thioredoxin-like_sf"/>
</dbReference>
<keyword evidence="7" id="KW-1185">Reference proteome</keyword>
<evidence type="ECO:0000256" key="2">
    <source>
        <dbReference type="ARBA" id="ARBA00007568"/>
    </source>
</evidence>
<dbReference type="EMBL" id="BKCP01004550">
    <property type="protein sequence ID" value="GER32099.1"/>
    <property type="molecule type" value="Genomic_DNA"/>
</dbReference>
<dbReference type="PROSITE" id="PS51354">
    <property type="entry name" value="GLUTAREDOXIN_2"/>
    <property type="match status" value="1"/>
</dbReference>
<dbReference type="AlphaFoldDB" id="A0A5A7PH75"/>
<dbReference type="InterPro" id="IPR002109">
    <property type="entry name" value="Glutaredoxin"/>
</dbReference>
<dbReference type="InterPro" id="IPR011905">
    <property type="entry name" value="GlrX-like_pln_2"/>
</dbReference>
<evidence type="ECO:0000313" key="6">
    <source>
        <dbReference type="EMBL" id="GER32099.1"/>
    </source>
</evidence>
<dbReference type="SUPFAM" id="SSF52833">
    <property type="entry name" value="Thioredoxin-like"/>
    <property type="match status" value="1"/>
</dbReference>
<dbReference type="OrthoDB" id="418495at2759"/>
<accession>A0A5A7PH75</accession>
<keyword evidence="4" id="KW-0676">Redox-active center</keyword>
<evidence type="ECO:0000313" key="7">
    <source>
        <dbReference type="Proteomes" id="UP000325081"/>
    </source>
</evidence>
<dbReference type="Pfam" id="PF00462">
    <property type="entry name" value="Glutaredoxin"/>
    <property type="match status" value="1"/>
</dbReference>
<evidence type="ECO:0000256" key="4">
    <source>
        <dbReference type="ARBA" id="ARBA00023284"/>
    </source>
</evidence>
<comment type="caution">
    <text evidence="6">The sequence shown here is derived from an EMBL/GenBank/DDBJ whole genome shotgun (WGS) entry which is preliminary data.</text>
</comment>
<gene>
    <name evidence="6" type="ORF">STAS_08154</name>
</gene>
<name>A0A5A7PH75_STRAF</name>
<organism evidence="6 7">
    <name type="scientific">Striga asiatica</name>
    <name type="common">Asiatic witchweed</name>
    <name type="synonym">Buchnera asiatica</name>
    <dbReference type="NCBI Taxonomy" id="4170"/>
    <lineage>
        <taxon>Eukaryota</taxon>
        <taxon>Viridiplantae</taxon>
        <taxon>Streptophyta</taxon>
        <taxon>Embryophyta</taxon>
        <taxon>Tracheophyta</taxon>
        <taxon>Spermatophyta</taxon>
        <taxon>Magnoliopsida</taxon>
        <taxon>eudicotyledons</taxon>
        <taxon>Gunneridae</taxon>
        <taxon>Pentapetalae</taxon>
        <taxon>asterids</taxon>
        <taxon>lamiids</taxon>
        <taxon>Lamiales</taxon>
        <taxon>Orobanchaceae</taxon>
        <taxon>Buchnereae</taxon>
        <taxon>Striga</taxon>
    </lineage>
</organism>
<dbReference type="PANTHER" id="PTHR10168">
    <property type="entry name" value="GLUTAREDOXIN"/>
    <property type="match status" value="1"/>
</dbReference>
<comment type="subcellular location">
    <subcellularLocation>
        <location evidence="1">Cytoplasm</location>
    </subcellularLocation>
</comment>
<proteinExistence type="inferred from homology"/>
<sequence>MQGLRCYFPASDGGVRLELGPAAASQLSIDVPEPADARIRRLISENPVIVFSRAGCCMCHVMRRLLAAVGAHPTVIELGEDEIAAVCGGEFAPPALYVGGACVGGLESMVALHLSNGLVPKLLQAGALKKENIK</sequence>
<evidence type="ECO:0000256" key="3">
    <source>
        <dbReference type="ARBA" id="ARBA00022490"/>
    </source>
</evidence>